<evidence type="ECO:0000313" key="3">
    <source>
        <dbReference type="Proteomes" id="UP000260665"/>
    </source>
</evidence>
<keyword evidence="1" id="KW-0472">Membrane</keyword>
<protein>
    <submittedName>
        <fullName evidence="2">Uncharacterized protein</fullName>
    </submittedName>
</protein>
<keyword evidence="1" id="KW-1133">Transmembrane helix</keyword>
<reference evidence="2 3" key="1">
    <citation type="submission" date="2018-05" db="EMBL/GenBank/DDBJ databases">
        <title>Rhodoferax soyangensis sp.nov., isolated from an oligotrophic freshwater lake.</title>
        <authorList>
            <person name="Park M."/>
        </authorList>
    </citation>
    <scope>NUCLEOTIDE SEQUENCE [LARGE SCALE GENOMIC DNA]</scope>
    <source>
        <strain evidence="2 3">IMCC26218</strain>
    </source>
</reference>
<dbReference type="EMBL" id="QFZK01000037">
    <property type="protein sequence ID" value="RFO94639.1"/>
    <property type="molecule type" value="Genomic_DNA"/>
</dbReference>
<evidence type="ECO:0000313" key="2">
    <source>
        <dbReference type="EMBL" id="RFO94639.1"/>
    </source>
</evidence>
<gene>
    <name evidence="2" type="ORF">DIC66_22440</name>
</gene>
<dbReference type="AlphaFoldDB" id="A0A3E1R5I7"/>
<dbReference type="Proteomes" id="UP000260665">
    <property type="component" value="Unassembled WGS sequence"/>
</dbReference>
<comment type="caution">
    <text evidence="2">The sequence shown here is derived from an EMBL/GenBank/DDBJ whole genome shotgun (WGS) entry which is preliminary data.</text>
</comment>
<name>A0A3E1R5I7_9BURK</name>
<feature type="transmembrane region" description="Helical" evidence="1">
    <location>
        <begin position="38"/>
        <end position="55"/>
    </location>
</feature>
<keyword evidence="1" id="KW-0812">Transmembrane</keyword>
<proteinExistence type="predicted"/>
<evidence type="ECO:0000256" key="1">
    <source>
        <dbReference type="SAM" id="Phobius"/>
    </source>
</evidence>
<sequence>MSNRYRLPDKAKECQAEELKRRFARSWGARAGRRHGRAWLVFVLCALVWLVVHFLRKFQGLQ</sequence>
<keyword evidence="3" id="KW-1185">Reference proteome</keyword>
<organism evidence="2 3">
    <name type="scientific">Rhodoferax lacus</name>
    <dbReference type="NCBI Taxonomy" id="2184758"/>
    <lineage>
        <taxon>Bacteria</taxon>
        <taxon>Pseudomonadati</taxon>
        <taxon>Pseudomonadota</taxon>
        <taxon>Betaproteobacteria</taxon>
        <taxon>Burkholderiales</taxon>
        <taxon>Comamonadaceae</taxon>
        <taxon>Rhodoferax</taxon>
    </lineage>
</organism>
<accession>A0A3E1R5I7</accession>